<name>A0A1G4BAL6_9PEZI</name>
<dbReference type="EMBL" id="MJBS01000046">
    <property type="protein sequence ID" value="OHE98459.1"/>
    <property type="molecule type" value="Genomic_DNA"/>
</dbReference>
<comment type="caution">
    <text evidence="1">The sequence shown here is derived from an EMBL/GenBank/DDBJ whole genome shotgun (WGS) entry which is preliminary data.</text>
</comment>
<proteinExistence type="predicted"/>
<accession>A0A1G4BAL6</accession>
<gene>
    <name evidence="1" type="ORF">CORC01_06250</name>
</gene>
<dbReference type="RefSeq" id="XP_022475608.1">
    <property type="nucleotide sequence ID" value="XM_022617891.1"/>
</dbReference>
<dbReference type="Proteomes" id="UP000176998">
    <property type="component" value="Unassembled WGS sequence"/>
</dbReference>
<reference evidence="1 2" key="1">
    <citation type="submission" date="2016-09" db="EMBL/GenBank/DDBJ databases">
        <authorList>
            <person name="Capua I."/>
            <person name="De Benedictis P."/>
            <person name="Joannis T."/>
            <person name="Lombin L.H."/>
            <person name="Cattoli G."/>
        </authorList>
    </citation>
    <scope>NUCLEOTIDE SEQUENCE [LARGE SCALE GENOMIC DNA]</scope>
    <source>
        <strain evidence="1 2">IMI 309357</strain>
    </source>
</reference>
<dbReference type="AlphaFoldDB" id="A0A1G4BAL6"/>
<dbReference type="GeneID" id="34559401"/>
<evidence type="ECO:0000313" key="2">
    <source>
        <dbReference type="Proteomes" id="UP000176998"/>
    </source>
</evidence>
<organism evidence="1 2">
    <name type="scientific">Colletotrichum orchidophilum</name>
    <dbReference type="NCBI Taxonomy" id="1209926"/>
    <lineage>
        <taxon>Eukaryota</taxon>
        <taxon>Fungi</taxon>
        <taxon>Dikarya</taxon>
        <taxon>Ascomycota</taxon>
        <taxon>Pezizomycotina</taxon>
        <taxon>Sordariomycetes</taxon>
        <taxon>Hypocreomycetidae</taxon>
        <taxon>Glomerellales</taxon>
        <taxon>Glomerellaceae</taxon>
        <taxon>Colletotrichum</taxon>
    </lineage>
</organism>
<protein>
    <submittedName>
        <fullName evidence="1">Uncharacterized protein</fullName>
    </submittedName>
</protein>
<keyword evidence="2" id="KW-1185">Reference proteome</keyword>
<sequence>MGVMLLQSLYCKRRYPRRPVDAKPLQPLAPMIFLLVADCRGPDHTLKESREEEELHHGSALPSQQWPTMHDARCWNMVDVCDGHAANNTCIRTGLFTIDCSTKRLPRRGCAVSRRSFSACSFGVQPRSSAAAPGIGSS</sequence>
<evidence type="ECO:0000313" key="1">
    <source>
        <dbReference type="EMBL" id="OHE98459.1"/>
    </source>
</evidence>